<reference evidence="5" key="1">
    <citation type="journal article" date="2019" name="Int. J. Syst. Evol. Microbiol.">
        <title>The Global Catalogue of Microorganisms (GCM) 10K type strain sequencing project: providing services to taxonomists for standard genome sequencing and annotation.</title>
        <authorList>
            <consortium name="The Broad Institute Genomics Platform"/>
            <consortium name="The Broad Institute Genome Sequencing Center for Infectious Disease"/>
            <person name="Wu L."/>
            <person name="Ma J."/>
        </authorList>
    </citation>
    <scope>NUCLEOTIDE SEQUENCE [LARGE SCALE GENOMIC DNA]</scope>
    <source>
        <strain evidence="5">KCTC 42984</strain>
    </source>
</reference>
<dbReference type="CDD" id="cd05233">
    <property type="entry name" value="SDR_c"/>
    <property type="match status" value="1"/>
</dbReference>
<comment type="caution">
    <text evidence="4">The sequence shown here is derived from an EMBL/GenBank/DDBJ whole genome shotgun (WGS) entry which is preliminary data.</text>
</comment>
<dbReference type="SMART" id="SM00822">
    <property type="entry name" value="PKS_KR"/>
    <property type="match status" value="1"/>
</dbReference>
<keyword evidence="2 4" id="KW-0560">Oxidoreductase</keyword>
<dbReference type="Pfam" id="PF13561">
    <property type="entry name" value="adh_short_C2"/>
    <property type="match status" value="1"/>
</dbReference>
<evidence type="ECO:0000313" key="5">
    <source>
        <dbReference type="Proteomes" id="UP001595604"/>
    </source>
</evidence>
<organism evidence="4 5">
    <name type="scientific">Novosphingobium bradum</name>
    <dbReference type="NCBI Taxonomy" id="1737444"/>
    <lineage>
        <taxon>Bacteria</taxon>
        <taxon>Pseudomonadati</taxon>
        <taxon>Pseudomonadota</taxon>
        <taxon>Alphaproteobacteria</taxon>
        <taxon>Sphingomonadales</taxon>
        <taxon>Sphingomonadaceae</taxon>
        <taxon>Novosphingobium</taxon>
    </lineage>
</organism>
<dbReference type="PANTHER" id="PTHR43477:SF1">
    <property type="entry name" value="DIHYDROANTICAPSIN 7-DEHYDROGENASE"/>
    <property type="match status" value="1"/>
</dbReference>
<dbReference type="InterPro" id="IPR051122">
    <property type="entry name" value="SDR_DHRS6-like"/>
</dbReference>
<dbReference type="InterPro" id="IPR036291">
    <property type="entry name" value="NAD(P)-bd_dom_sf"/>
</dbReference>
<dbReference type="PANTHER" id="PTHR43477">
    <property type="entry name" value="DIHYDROANTICAPSIN 7-DEHYDROGENASE"/>
    <property type="match status" value="1"/>
</dbReference>
<evidence type="ECO:0000313" key="4">
    <source>
        <dbReference type="EMBL" id="MFC3172773.1"/>
    </source>
</evidence>
<evidence type="ECO:0000256" key="1">
    <source>
        <dbReference type="ARBA" id="ARBA00006484"/>
    </source>
</evidence>
<keyword evidence="5" id="KW-1185">Reference proteome</keyword>
<dbReference type="Proteomes" id="UP001595604">
    <property type="component" value="Unassembled WGS sequence"/>
</dbReference>
<evidence type="ECO:0000259" key="3">
    <source>
        <dbReference type="SMART" id="SM00822"/>
    </source>
</evidence>
<comment type="similarity">
    <text evidence="1">Belongs to the short-chain dehydrogenases/reductases (SDR) family.</text>
</comment>
<dbReference type="PRINTS" id="PR00080">
    <property type="entry name" value="SDRFAMILY"/>
</dbReference>
<dbReference type="NCBIfam" id="NF005559">
    <property type="entry name" value="PRK07231.1"/>
    <property type="match status" value="1"/>
</dbReference>
<dbReference type="InterPro" id="IPR057326">
    <property type="entry name" value="KR_dom"/>
</dbReference>
<name>A0ABV7IJB8_9SPHN</name>
<dbReference type="PRINTS" id="PR00081">
    <property type="entry name" value="GDHRDH"/>
</dbReference>
<dbReference type="InterPro" id="IPR020904">
    <property type="entry name" value="Sc_DH/Rdtase_CS"/>
</dbReference>
<evidence type="ECO:0000256" key="2">
    <source>
        <dbReference type="ARBA" id="ARBA00023002"/>
    </source>
</evidence>
<protein>
    <submittedName>
        <fullName evidence="4">SDR family NAD(P)-dependent oxidoreductase</fullName>
        <ecNumber evidence="4">1.1.1.-</ecNumber>
    </submittedName>
</protein>
<accession>A0ABV7IJB8</accession>
<feature type="domain" description="Ketoreductase" evidence="3">
    <location>
        <begin position="7"/>
        <end position="188"/>
    </location>
</feature>
<dbReference type="EC" id="1.1.1.-" evidence="4"/>
<dbReference type="InterPro" id="IPR002347">
    <property type="entry name" value="SDR_fam"/>
</dbReference>
<dbReference type="PROSITE" id="PS00061">
    <property type="entry name" value="ADH_SHORT"/>
    <property type="match status" value="1"/>
</dbReference>
<dbReference type="Gene3D" id="3.40.50.720">
    <property type="entry name" value="NAD(P)-binding Rossmann-like Domain"/>
    <property type="match status" value="1"/>
</dbReference>
<gene>
    <name evidence="4" type="ORF">ACFOD9_00760</name>
</gene>
<sequence>MMRFDGKVVVITGGAAGIGLATARLFHELGASVVIGDIRDALDPEAEAAFGGERMAYRRVDVADWDQMQALMDAAVEQFGGLDVLFNNAGIGALAQLDDLAVEQMHRVMDITFFGAFQGCKAAIPIMRARGGGAVINMASISGMAGDFGFAAYNAAKGAVLNFTRSIALENARAGVRVNAVCPGPIDTAPKQNLARIPGAIDTWEGSVPMGRFGTAEEVAGAVAFLASDYASYVTGTTLVVDGGMMAHTGQPDFTRLGKG</sequence>
<dbReference type="SUPFAM" id="SSF51735">
    <property type="entry name" value="NAD(P)-binding Rossmann-fold domains"/>
    <property type="match status" value="1"/>
</dbReference>
<proteinExistence type="inferred from homology"/>
<dbReference type="RefSeq" id="WP_379508170.1">
    <property type="nucleotide sequence ID" value="NZ_JBHRTQ010000001.1"/>
</dbReference>
<dbReference type="GO" id="GO:0016491">
    <property type="term" value="F:oxidoreductase activity"/>
    <property type="evidence" value="ECO:0007669"/>
    <property type="project" value="UniProtKB-KW"/>
</dbReference>
<dbReference type="EMBL" id="JBHRTQ010000001">
    <property type="protein sequence ID" value="MFC3172773.1"/>
    <property type="molecule type" value="Genomic_DNA"/>
</dbReference>